<protein>
    <submittedName>
        <fullName evidence="3">Amidase</fullName>
    </submittedName>
</protein>
<dbReference type="PANTHER" id="PTHR11895">
    <property type="entry name" value="TRANSAMIDASE"/>
    <property type="match status" value="1"/>
</dbReference>
<dbReference type="GO" id="GO:0003824">
    <property type="term" value="F:catalytic activity"/>
    <property type="evidence" value="ECO:0007669"/>
    <property type="project" value="InterPro"/>
</dbReference>
<dbReference type="Proteomes" id="UP000757435">
    <property type="component" value="Unassembled WGS sequence"/>
</dbReference>
<comment type="caution">
    <text evidence="3">The sequence shown here is derived from an EMBL/GenBank/DDBJ whole genome shotgun (WGS) entry which is preliminary data.</text>
</comment>
<evidence type="ECO:0000259" key="2">
    <source>
        <dbReference type="Pfam" id="PF01425"/>
    </source>
</evidence>
<evidence type="ECO:0000256" key="1">
    <source>
        <dbReference type="ARBA" id="ARBA00009199"/>
    </source>
</evidence>
<evidence type="ECO:0000313" key="4">
    <source>
        <dbReference type="Proteomes" id="UP000757435"/>
    </source>
</evidence>
<dbReference type="PANTHER" id="PTHR11895:SF7">
    <property type="entry name" value="GLUTAMYL-TRNA(GLN) AMIDOTRANSFERASE SUBUNIT A, MITOCHONDRIAL"/>
    <property type="match status" value="1"/>
</dbReference>
<dbReference type="InterPro" id="IPR020556">
    <property type="entry name" value="Amidase_CS"/>
</dbReference>
<organism evidence="3 4">
    <name type="scientific">Drouetiella hepatica Uher 2000/2452</name>
    <dbReference type="NCBI Taxonomy" id="904376"/>
    <lineage>
        <taxon>Bacteria</taxon>
        <taxon>Bacillati</taxon>
        <taxon>Cyanobacteriota</taxon>
        <taxon>Cyanophyceae</taxon>
        <taxon>Oculatellales</taxon>
        <taxon>Oculatellaceae</taxon>
        <taxon>Drouetiella</taxon>
    </lineage>
</organism>
<dbReference type="Gene3D" id="3.90.1300.10">
    <property type="entry name" value="Amidase signature (AS) domain"/>
    <property type="match status" value="1"/>
</dbReference>
<reference evidence="3" key="2">
    <citation type="journal article" date="2022" name="Microbiol. Resour. Announc.">
        <title>Metagenome Sequencing to Explore Phylogenomics of Terrestrial Cyanobacteria.</title>
        <authorList>
            <person name="Ward R.D."/>
            <person name="Stajich J.E."/>
            <person name="Johansen J.R."/>
            <person name="Huntemann M."/>
            <person name="Clum A."/>
            <person name="Foster B."/>
            <person name="Foster B."/>
            <person name="Roux S."/>
            <person name="Palaniappan K."/>
            <person name="Varghese N."/>
            <person name="Mukherjee S."/>
            <person name="Reddy T.B.K."/>
            <person name="Daum C."/>
            <person name="Copeland A."/>
            <person name="Chen I.A."/>
            <person name="Ivanova N.N."/>
            <person name="Kyrpides N.C."/>
            <person name="Shapiro N."/>
            <person name="Eloe-Fadrosh E.A."/>
            <person name="Pietrasiak N."/>
        </authorList>
    </citation>
    <scope>NUCLEOTIDE SEQUENCE</scope>
    <source>
        <strain evidence="3">UHER 2000/2452</strain>
    </source>
</reference>
<dbReference type="PROSITE" id="PS00571">
    <property type="entry name" value="AMIDASES"/>
    <property type="match status" value="1"/>
</dbReference>
<sequence length="469" mass="49749">MNSLDLAFAPALEQARLIRSKEISPLELTQLYLDRIQQLDPQLGSFYTVIADEALADARAKTEAAPPDLPPFWGVPISIKDLNAVAGVRCTYGNKAMLDHKSSYDDGMVTRIKGAGFVILGKSATSEMGSLPYTEVEAFPPARNPWNLDYTPGGSSGGAAASVAAGFSAIAQGSDGGGSIRGPAFCCGLVGIKPARGRVSYAPIGDALSGLGAFGTLAHTVADAAALLDVMSGYITGDPYWLPDPEPTFVQVALTAAQGMKPLRIAYSTAIAPVGEADSLCAQAVLDTAQLLESLGHQVEPGFPEGTANMVEPFKLLWRTGISACGLPPEAMQPLNRWLYEQGGSNGDYQKAVWTLQRISRQIVAFFDRYDVLLVPTYLHPQIRVGEWANLDPAEILAKVVRWVAPCPLANTTGQPAIALPTGTFTPEGLPLGIQIVGRPADEATLIALAAQIEAARPWAQHRPKFATQ</sequence>
<dbReference type="AlphaFoldDB" id="A0A951Q8N7"/>
<dbReference type="InterPro" id="IPR023631">
    <property type="entry name" value="Amidase_dom"/>
</dbReference>
<gene>
    <name evidence="3" type="ORF">KME15_04570</name>
</gene>
<dbReference type="InterPro" id="IPR000120">
    <property type="entry name" value="Amidase"/>
</dbReference>
<name>A0A951Q8N7_9CYAN</name>
<dbReference type="Pfam" id="PF01425">
    <property type="entry name" value="Amidase"/>
    <property type="match status" value="1"/>
</dbReference>
<proteinExistence type="inferred from homology"/>
<comment type="similarity">
    <text evidence="1">Belongs to the amidase family.</text>
</comment>
<accession>A0A951Q8N7</accession>
<dbReference type="InterPro" id="IPR036928">
    <property type="entry name" value="AS_sf"/>
</dbReference>
<dbReference type="EMBL" id="JAHHHD010000003">
    <property type="protein sequence ID" value="MBW4657925.1"/>
    <property type="molecule type" value="Genomic_DNA"/>
</dbReference>
<feature type="domain" description="Amidase" evidence="2">
    <location>
        <begin position="27"/>
        <end position="446"/>
    </location>
</feature>
<reference evidence="3" key="1">
    <citation type="submission" date="2021-05" db="EMBL/GenBank/DDBJ databases">
        <authorList>
            <person name="Pietrasiak N."/>
            <person name="Ward R."/>
            <person name="Stajich J.E."/>
            <person name="Kurbessoian T."/>
        </authorList>
    </citation>
    <scope>NUCLEOTIDE SEQUENCE</scope>
    <source>
        <strain evidence="3">UHER 2000/2452</strain>
    </source>
</reference>
<evidence type="ECO:0000313" key="3">
    <source>
        <dbReference type="EMBL" id="MBW4657925.1"/>
    </source>
</evidence>
<dbReference type="SUPFAM" id="SSF75304">
    <property type="entry name" value="Amidase signature (AS) enzymes"/>
    <property type="match status" value="1"/>
</dbReference>